<evidence type="ECO:0000256" key="8">
    <source>
        <dbReference type="ARBA" id="ARBA00023136"/>
    </source>
</evidence>
<dbReference type="PROSITE" id="PS00237">
    <property type="entry name" value="G_PROTEIN_RECEP_F1_1"/>
    <property type="match status" value="1"/>
</dbReference>
<keyword evidence="5 13" id="KW-0552">Olfaction</keyword>
<evidence type="ECO:0000313" key="15">
    <source>
        <dbReference type="Proteomes" id="UP000186698"/>
    </source>
</evidence>
<keyword evidence="2 13" id="KW-1003">Cell membrane</keyword>
<keyword evidence="15" id="KW-1185">Reference proteome</keyword>
<dbReference type="GO" id="GO:0004984">
    <property type="term" value="F:olfactory receptor activity"/>
    <property type="evidence" value="ECO:0000318"/>
    <property type="project" value="GO_Central"/>
</dbReference>
<dbReference type="PANTHER" id="PTHR26452">
    <property type="entry name" value="OLFACTORY RECEPTOR"/>
    <property type="match status" value="1"/>
</dbReference>
<dbReference type="OrthoDB" id="5967130at2759"/>
<keyword evidence="7 12" id="KW-0297">G-protein coupled receptor</keyword>
<dbReference type="PRINTS" id="PR00245">
    <property type="entry name" value="OLFACTORYR"/>
</dbReference>
<dbReference type="GO" id="GO:0005886">
    <property type="term" value="C:plasma membrane"/>
    <property type="evidence" value="ECO:0007669"/>
    <property type="project" value="UniProtKB-SubCell"/>
</dbReference>
<keyword evidence="8 13" id="KW-0472">Membrane</keyword>
<dbReference type="RefSeq" id="XP_018086347.1">
    <property type="nucleotide sequence ID" value="XM_018230858.1"/>
</dbReference>
<dbReference type="PROSITE" id="PS50262">
    <property type="entry name" value="G_PROTEIN_RECEP_F1_2"/>
    <property type="match status" value="1"/>
</dbReference>
<protein>
    <recommendedName>
        <fullName evidence="13">Olfactory receptor</fullName>
    </recommendedName>
</protein>
<keyword evidence="10" id="KW-0325">Glycoprotein</keyword>
<evidence type="ECO:0000256" key="7">
    <source>
        <dbReference type="ARBA" id="ARBA00023040"/>
    </source>
</evidence>
<sequence length="321" mass="36491">MNISMQNESQGQYSDFTLLGLSTLPEFQIPLFFAFLLIYLLTITGNLLIITCIFMDAQIQIPMYFFLQNLSILDLSYSCVIQPKLLLGILTGDGAISQVGCITQLYLFMCLTCTEFVLLATMGYDRYLAICEPLHYPLLMNKRTCFQLVIICWVVGFLDPLAHTVVISRLPFCRTHLINHFYCDYLALLKLSCIKTTLIEIMSLLFGSLLGFSTFSLTLTSYICIISTIVKIQSTTGRHKAFSTCVSHLTVVLLFYGTVLIMYIRPTSQYSSSLEKSFSVLYTVLIPMFNPLIYTLRNNDVKKSLQKQLFNIICRAISMIH</sequence>
<reference evidence="16" key="1">
    <citation type="submission" date="2025-08" db="UniProtKB">
        <authorList>
            <consortium name="RefSeq"/>
        </authorList>
    </citation>
    <scope>IDENTIFICATION</scope>
    <source>
        <strain evidence="16">J_2021</strain>
        <tissue evidence="16">Erythrocytes</tissue>
    </source>
</reference>
<name>A0A8J0TKH5_XENLA</name>
<dbReference type="AlphaFoldDB" id="A0A8J0TKH5"/>
<evidence type="ECO:0000256" key="6">
    <source>
        <dbReference type="ARBA" id="ARBA00022989"/>
    </source>
</evidence>
<dbReference type="InterPro" id="IPR000725">
    <property type="entry name" value="Olfact_rcpt"/>
</dbReference>
<dbReference type="Gene3D" id="1.20.1070.10">
    <property type="entry name" value="Rhodopsin 7-helix transmembrane proteins"/>
    <property type="match status" value="1"/>
</dbReference>
<evidence type="ECO:0000256" key="1">
    <source>
        <dbReference type="ARBA" id="ARBA00004651"/>
    </source>
</evidence>
<organism evidence="15 16">
    <name type="scientific">Xenopus laevis</name>
    <name type="common">African clawed frog</name>
    <dbReference type="NCBI Taxonomy" id="8355"/>
    <lineage>
        <taxon>Eukaryota</taxon>
        <taxon>Metazoa</taxon>
        <taxon>Chordata</taxon>
        <taxon>Craniata</taxon>
        <taxon>Vertebrata</taxon>
        <taxon>Euteleostomi</taxon>
        <taxon>Amphibia</taxon>
        <taxon>Batrachia</taxon>
        <taxon>Anura</taxon>
        <taxon>Pipoidea</taxon>
        <taxon>Pipidae</taxon>
        <taxon>Xenopodinae</taxon>
        <taxon>Xenopus</taxon>
        <taxon>Xenopus</taxon>
    </lineage>
</organism>
<evidence type="ECO:0000256" key="13">
    <source>
        <dbReference type="RuleBase" id="RU363047"/>
    </source>
</evidence>
<keyword evidence="9 12" id="KW-0675">Receptor</keyword>
<dbReference type="FunFam" id="1.20.1070.10:FF:000010">
    <property type="entry name" value="Olfactory receptor"/>
    <property type="match status" value="1"/>
</dbReference>
<gene>
    <name evidence="16" type="primary">LOC108699003</name>
</gene>
<dbReference type="CDD" id="cd13954">
    <property type="entry name" value="7tmA_OR"/>
    <property type="match status" value="1"/>
</dbReference>
<keyword evidence="6 13" id="KW-1133">Transmembrane helix</keyword>
<evidence type="ECO:0000256" key="5">
    <source>
        <dbReference type="ARBA" id="ARBA00022725"/>
    </source>
</evidence>
<feature type="transmembrane region" description="Helical" evidence="13">
    <location>
        <begin position="66"/>
        <end position="85"/>
    </location>
</feature>
<feature type="transmembrane region" description="Helical" evidence="13">
    <location>
        <begin position="31"/>
        <end position="54"/>
    </location>
</feature>
<evidence type="ECO:0000256" key="10">
    <source>
        <dbReference type="ARBA" id="ARBA00023180"/>
    </source>
</evidence>
<dbReference type="GO" id="GO:0004930">
    <property type="term" value="F:G protein-coupled receptor activity"/>
    <property type="evidence" value="ECO:0007669"/>
    <property type="project" value="UniProtKB-KW"/>
</dbReference>
<comment type="subcellular location">
    <subcellularLocation>
        <location evidence="1 13">Cell membrane</location>
        <topology evidence="1 13">Multi-pass membrane protein</topology>
    </subcellularLocation>
</comment>
<dbReference type="GO" id="GO:0005549">
    <property type="term" value="F:odorant binding"/>
    <property type="evidence" value="ECO:0000318"/>
    <property type="project" value="GO_Central"/>
</dbReference>
<proteinExistence type="inferred from homology"/>
<evidence type="ECO:0000259" key="14">
    <source>
        <dbReference type="PROSITE" id="PS50262"/>
    </source>
</evidence>
<feature type="transmembrane region" description="Helical" evidence="13">
    <location>
        <begin position="145"/>
        <end position="167"/>
    </location>
</feature>
<feature type="transmembrane region" description="Helical" evidence="13">
    <location>
        <begin position="105"/>
        <end position="124"/>
    </location>
</feature>
<feature type="transmembrane region" description="Helical" evidence="13">
    <location>
        <begin position="204"/>
        <end position="230"/>
    </location>
</feature>
<evidence type="ECO:0000256" key="11">
    <source>
        <dbReference type="ARBA" id="ARBA00023224"/>
    </source>
</evidence>
<dbReference type="PRINTS" id="PR00237">
    <property type="entry name" value="GPCRRHODOPSN"/>
</dbReference>
<evidence type="ECO:0000256" key="9">
    <source>
        <dbReference type="ARBA" id="ARBA00023170"/>
    </source>
</evidence>
<dbReference type="KEGG" id="xla:108699003"/>
<feature type="domain" description="G-protein coupled receptors family 1 profile" evidence="14">
    <location>
        <begin position="45"/>
        <end position="294"/>
    </location>
</feature>
<evidence type="ECO:0000313" key="16">
    <source>
        <dbReference type="RefSeq" id="XP_018086347.1"/>
    </source>
</evidence>
<keyword evidence="11 12" id="KW-0807">Transducer</keyword>
<keyword evidence="4 12" id="KW-0812">Transmembrane</keyword>
<evidence type="ECO:0000256" key="3">
    <source>
        <dbReference type="ARBA" id="ARBA00022606"/>
    </source>
</evidence>
<comment type="similarity">
    <text evidence="12">Belongs to the G-protein coupled receptor 1 family.</text>
</comment>
<feature type="transmembrane region" description="Helical" evidence="13">
    <location>
        <begin position="242"/>
        <end position="265"/>
    </location>
</feature>
<dbReference type="InterPro" id="IPR000276">
    <property type="entry name" value="GPCR_Rhodpsn"/>
</dbReference>
<dbReference type="InterPro" id="IPR017452">
    <property type="entry name" value="GPCR_Rhodpsn_7TM"/>
</dbReference>
<evidence type="ECO:0000256" key="4">
    <source>
        <dbReference type="ARBA" id="ARBA00022692"/>
    </source>
</evidence>
<dbReference type="SUPFAM" id="SSF81321">
    <property type="entry name" value="Family A G protein-coupled receptor-like"/>
    <property type="match status" value="1"/>
</dbReference>
<evidence type="ECO:0000256" key="2">
    <source>
        <dbReference type="ARBA" id="ARBA00022475"/>
    </source>
</evidence>
<dbReference type="InterPro" id="IPR050516">
    <property type="entry name" value="Olfactory_GPCR"/>
</dbReference>
<feature type="transmembrane region" description="Helical" evidence="13">
    <location>
        <begin position="277"/>
        <end position="296"/>
    </location>
</feature>
<dbReference type="Proteomes" id="UP000186698">
    <property type="component" value="Chromosome 8L"/>
</dbReference>
<dbReference type="GeneID" id="108699003"/>
<keyword evidence="3 13" id="KW-0716">Sensory transduction</keyword>
<evidence type="ECO:0000256" key="12">
    <source>
        <dbReference type="RuleBase" id="RU000688"/>
    </source>
</evidence>
<accession>A0A8J0TKH5</accession>
<dbReference type="Pfam" id="PF13853">
    <property type="entry name" value="7tm_4"/>
    <property type="match status" value="1"/>
</dbReference>